<evidence type="ECO:0000256" key="5">
    <source>
        <dbReference type="ARBA" id="ARBA00022989"/>
    </source>
</evidence>
<accession>A0A974NZ64</accession>
<keyword evidence="4 7" id="KW-0812">Transmembrane</keyword>
<name>A0A974NZ64_ENTFL</name>
<dbReference type="AlphaFoldDB" id="A0A974NZ64"/>
<dbReference type="GO" id="GO:0005886">
    <property type="term" value="C:plasma membrane"/>
    <property type="evidence" value="ECO:0007669"/>
    <property type="project" value="UniProtKB-SubCell"/>
</dbReference>
<dbReference type="InterPro" id="IPR051393">
    <property type="entry name" value="ABC_transporter_permease"/>
</dbReference>
<evidence type="ECO:0000256" key="7">
    <source>
        <dbReference type="SAM" id="Phobius"/>
    </source>
</evidence>
<keyword evidence="5 7" id="KW-1133">Transmembrane helix</keyword>
<evidence type="ECO:0000256" key="1">
    <source>
        <dbReference type="ARBA" id="ARBA00004651"/>
    </source>
</evidence>
<feature type="transmembrane region" description="Helical" evidence="7">
    <location>
        <begin position="12"/>
        <end position="34"/>
    </location>
</feature>
<keyword evidence="3" id="KW-1003">Cell membrane</keyword>
<proteinExistence type="predicted"/>
<keyword evidence="2" id="KW-0813">Transport</keyword>
<reference evidence="8" key="1">
    <citation type="submission" date="2021-01" db="EMBL/GenBank/DDBJ databases">
        <title>Enterococcus.</title>
        <authorList>
            <person name="Du X."/>
            <person name="Wang N."/>
        </authorList>
    </citation>
    <scope>NUCLEOTIDE SEQUENCE [LARGE SCALE GENOMIC DNA]</scope>
    <source>
        <strain evidence="8">T90-2</strain>
    </source>
</reference>
<evidence type="ECO:0000256" key="6">
    <source>
        <dbReference type="ARBA" id="ARBA00023136"/>
    </source>
</evidence>
<sequence length="90" mass="10557">MDCVIFYRTKLYWLFFLFTLIPVICSLILAFMSWDSFSTPEFVGMKNFTKMIHDDTFWISLKQTFIYTIGVVPLTLICSLGLAILLNRKN</sequence>
<dbReference type="InterPro" id="IPR035906">
    <property type="entry name" value="MetI-like_sf"/>
</dbReference>
<feature type="transmembrane region" description="Helical" evidence="7">
    <location>
        <begin position="65"/>
        <end position="86"/>
    </location>
</feature>
<dbReference type="PANTHER" id="PTHR30193">
    <property type="entry name" value="ABC TRANSPORTER PERMEASE PROTEIN"/>
    <property type="match status" value="1"/>
</dbReference>
<evidence type="ECO:0000256" key="4">
    <source>
        <dbReference type="ARBA" id="ARBA00022692"/>
    </source>
</evidence>
<evidence type="ECO:0000256" key="2">
    <source>
        <dbReference type="ARBA" id="ARBA00022448"/>
    </source>
</evidence>
<evidence type="ECO:0000313" key="8">
    <source>
        <dbReference type="EMBL" id="QQV79606.1"/>
    </source>
</evidence>
<keyword evidence="6 7" id="KW-0472">Membrane</keyword>
<dbReference type="SUPFAM" id="SSF161098">
    <property type="entry name" value="MetI-like"/>
    <property type="match status" value="1"/>
</dbReference>
<dbReference type="EMBL" id="CP068242">
    <property type="protein sequence ID" value="QQV79606.1"/>
    <property type="molecule type" value="Genomic_DNA"/>
</dbReference>
<dbReference type="Gene3D" id="1.10.3720.10">
    <property type="entry name" value="MetI-like"/>
    <property type="match status" value="1"/>
</dbReference>
<evidence type="ECO:0000256" key="3">
    <source>
        <dbReference type="ARBA" id="ARBA00022475"/>
    </source>
</evidence>
<organism evidence="8">
    <name type="scientific">Enterococcus faecalis</name>
    <name type="common">Streptococcus faecalis</name>
    <dbReference type="NCBI Taxonomy" id="1351"/>
    <lineage>
        <taxon>Bacteria</taxon>
        <taxon>Bacillati</taxon>
        <taxon>Bacillota</taxon>
        <taxon>Bacilli</taxon>
        <taxon>Lactobacillales</taxon>
        <taxon>Enterococcaceae</taxon>
        <taxon>Enterococcus</taxon>
    </lineage>
</organism>
<dbReference type="PANTHER" id="PTHR30193:SF37">
    <property type="entry name" value="INNER MEMBRANE ABC TRANSPORTER PERMEASE PROTEIN YCJO"/>
    <property type="match status" value="1"/>
</dbReference>
<gene>
    <name evidence="8" type="ORF">JG559_00820</name>
</gene>
<comment type="subcellular location">
    <subcellularLocation>
        <location evidence="1">Cell membrane</location>
        <topology evidence="1">Multi-pass membrane protein</topology>
    </subcellularLocation>
</comment>
<protein>
    <submittedName>
        <fullName evidence="8">Sugar ABC transporter permease</fullName>
    </submittedName>
</protein>